<accession>X1D776</accession>
<evidence type="ECO:0000313" key="1">
    <source>
        <dbReference type="EMBL" id="GAH16586.1"/>
    </source>
</evidence>
<comment type="caution">
    <text evidence="1">The sequence shown here is derived from an EMBL/GenBank/DDBJ whole genome shotgun (WGS) entry which is preliminary data.</text>
</comment>
<protein>
    <submittedName>
        <fullName evidence="1">Uncharacterized protein</fullName>
    </submittedName>
</protein>
<proteinExistence type="predicted"/>
<feature type="non-terminal residue" evidence="1">
    <location>
        <position position="51"/>
    </location>
</feature>
<name>X1D776_9ZZZZ</name>
<organism evidence="1">
    <name type="scientific">marine sediment metagenome</name>
    <dbReference type="NCBI Taxonomy" id="412755"/>
    <lineage>
        <taxon>unclassified sequences</taxon>
        <taxon>metagenomes</taxon>
        <taxon>ecological metagenomes</taxon>
    </lineage>
</organism>
<gene>
    <name evidence="1" type="ORF">S01H4_54960</name>
</gene>
<dbReference type="AlphaFoldDB" id="X1D776"/>
<dbReference type="EMBL" id="BART01031673">
    <property type="protein sequence ID" value="GAH16586.1"/>
    <property type="molecule type" value="Genomic_DNA"/>
</dbReference>
<sequence length="51" mass="5833">MIYDDIEYNDNELVVVIGRKYELPSLETSMLPVGAVTKIHENEYGSIEIKC</sequence>
<reference evidence="1" key="1">
    <citation type="journal article" date="2014" name="Front. Microbiol.">
        <title>High frequency of phylogenetically diverse reductive dehalogenase-homologous genes in deep subseafloor sedimentary metagenomes.</title>
        <authorList>
            <person name="Kawai M."/>
            <person name="Futagami T."/>
            <person name="Toyoda A."/>
            <person name="Takaki Y."/>
            <person name="Nishi S."/>
            <person name="Hori S."/>
            <person name="Arai W."/>
            <person name="Tsubouchi T."/>
            <person name="Morono Y."/>
            <person name="Uchiyama I."/>
            <person name="Ito T."/>
            <person name="Fujiyama A."/>
            <person name="Inagaki F."/>
            <person name="Takami H."/>
        </authorList>
    </citation>
    <scope>NUCLEOTIDE SEQUENCE</scope>
    <source>
        <strain evidence="1">Expedition CK06-06</strain>
    </source>
</reference>